<keyword evidence="9" id="KW-1185">Reference proteome</keyword>
<dbReference type="GO" id="GO:0005886">
    <property type="term" value="C:plasma membrane"/>
    <property type="evidence" value="ECO:0007669"/>
    <property type="project" value="UniProtKB-SubCell"/>
</dbReference>
<feature type="transmembrane region" description="Helical" evidence="5">
    <location>
        <begin position="29"/>
        <end position="52"/>
    </location>
</feature>
<proteinExistence type="predicted"/>
<dbReference type="PROSITE" id="PS50893">
    <property type="entry name" value="ABC_TRANSPORTER_2"/>
    <property type="match status" value="1"/>
</dbReference>
<dbReference type="PANTHER" id="PTHR43394:SF4">
    <property type="entry name" value="TOXIN SECRETION ABC TRANSPORTER ATP-BINDING PROTEIN"/>
    <property type="match status" value="1"/>
</dbReference>
<dbReference type="InterPro" id="IPR011527">
    <property type="entry name" value="ABC1_TM_dom"/>
</dbReference>
<feature type="domain" description="ABC transporter" evidence="6">
    <location>
        <begin position="342"/>
        <end position="559"/>
    </location>
</feature>
<evidence type="ECO:0000256" key="3">
    <source>
        <dbReference type="ARBA" id="ARBA00022989"/>
    </source>
</evidence>
<keyword evidence="3 5" id="KW-1133">Transmembrane helix</keyword>
<dbReference type="EMBL" id="QKZV01000009">
    <property type="protein sequence ID" value="PZX60710.1"/>
    <property type="molecule type" value="Genomic_DNA"/>
</dbReference>
<dbReference type="PROSITE" id="PS50929">
    <property type="entry name" value="ABC_TM1F"/>
    <property type="match status" value="1"/>
</dbReference>
<keyword evidence="2 5" id="KW-0812">Transmembrane</keyword>
<feature type="transmembrane region" description="Helical" evidence="5">
    <location>
        <begin position="165"/>
        <end position="183"/>
    </location>
</feature>
<organism evidence="8 9">
    <name type="scientific">Hydrotalea sandarakina</name>
    <dbReference type="NCBI Taxonomy" id="1004304"/>
    <lineage>
        <taxon>Bacteria</taxon>
        <taxon>Pseudomonadati</taxon>
        <taxon>Bacteroidota</taxon>
        <taxon>Chitinophagia</taxon>
        <taxon>Chitinophagales</taxon>
        <taxon>Chitinophagaceae</taxon>
        <taxon>Hydrotalea</taxon>
    </lineage>
</organism>
<dbReference type="InterPro" id="IPR039421">
    <property type="entry name" value="Type_1_exporter"/>
</dbReference>
<dbReference type="Gene3D" id="1.20.1560.10">
    <property type="entry name" value="ABC transporter type 1, transmembrane domain"/>
    <property type="match status" value="1"/>
</dbReference>
<dbReference type="Gene3D" id="3.40.50.300">
    <property type="entry name" value="P-loop containing nucleotide triphosphate hydrolases"/>
    <property type="match status" value="1"/>
</dbReference>
<gene>
    <name evidence="8" type="ORF">LX80_02488</name>
</gene>
<evidence type="ECO:0000313" key="8">
    <source>
        <dbReference type="EMBL" id="PZX60710.1"/>
    </source>
</evidence>
<dbReference type="SUPFAM" id="SSF90123">
    <property type="entry name" value="ABC transporter transmembrane region"/>
    <property type="match status" value="1"/>
</dbReference>
<evidence type="ECO:0000313" key="9">
    <source>
        <dbReference type="Proteomes" id="UP000249720"/>
    </source>
</evidence>
<evidence type="ECO:0000256" key="5">
    <source>
        <dbReference type="SAM" id="Phobius"/>
    </source>
</evidence>
<feature type="transmembrane region" description="Helical" evidence="5">
    <location>
        <begin position="251"/>
        <end position="274"/>
    </location>
</feature>
<sequence>MASNVNISILSAVKKFFEILKFDRKDISAIYFFAILGGLIALSLPLGIQYIITFVQANSISVSIVVLISIVLIGVFVNGLLQIRQMEIIEKIEQKIFVRYAFEFADRIPKFDVEQLDQYHLPELVNRFFDSTALIKSIEKILLDIPAAIIQIFFGLVLLSFYHPVFIAFGALLVIVLAIIIKYTSPRGFETSLTASDHKYSIAAWLQEIAAEIKTFKYARKTNIHIHKTDEDVTGYLVARTNHFKILVMQYWSFISFKIIIIATMLIVGSILLVNQQINIGQFIASDIVIILIINSIEKLIQSFDKVYDTLTSVEKLSKVVNAPIETDGSVHLPNTNKGMQIDMKQVNFHYVDGKLALKNINLHIPAGALVQLSGASGSGKSSFLRLLTGAFNNYSGNVLVDDMPIHNYLLADLRGQTGILFGRQEVFKGTLLENITMGDDSITPQSVLQLAEQIGFHTYINELSNGLYTQIDPIGKRFSQKVRKDILLMRSLIGNSRLLLLEGPCSHRSEKEIQMLIEFLRNKKQNATIIITTEHEVMKHLFDMFIVLQNGEIVLNEVK</sequence>
<comment type="caution">
    <text evidence="8">The sequence shown here is derived from an EMBL/GenBank/DDBJ whole genome shotgun (WGS) entry which is preliminary data.</text>
</comment>
<evidence type="ECO:0000259" key="7">
    <source>
        <dbReference type="PROSITE" id="PS50929"/>
    </source>
</evidence>
<dbReference type="PANTHER" id="PTHR43394">
    <property type="entry name" value="ATP-DEPENDENT PERMEASE MDL1, MITOCHONDRIAL"/>
    <property type="match status" value="1"/>
</dbReference>
<evidence type="ECO:0000256" key="2">
    <source>
        <dbReference type="ARBA" id="ARBA00022692"/>
    </source>
</evidence>
<dbReference type="SUPFAM" id="SSF52540">
    <property type="entry name" value="P-loop containing nucleoside triphosphate hydrolases"/>
    <property type="match status" value="1"/>
</dbReference>
<dbReference type="InterPro" id="IPR036640">
    <property type="entry name" value="ABC1_TM_sf"/>
</dbReference>
<evidence type="ECO:0000256" key="4">
    <source>
        <dbReference type="ARBA" id="ARBA00023136"/>
    </source>
</evidence>
<dbReference type="AlphaFoldDB" id="A0A2W7RQB8"/>
<protein>
    <submittedName>
        <fullName evidence="8">ABC-type bacteriocin/lantibiotic exporter with double-glycine peptidase domain</fullName>
    </submittedName>
</protein>
<feature type="transmembrane region" description="Helical" evidence="5">
    <location>
        <begin position="280"/>
        <end position="297"/>
    </location>
</feature>
<dbReference type="GO" id="GO:0016887">
    <property type="term" value="F:ATP hydrolysis activity"/>
    <property type="evidence" value="ECO:0007669"/>
    <property type="project" value="InterPro"/>
</dbReference>
<evidence type="ECO:0000256" key="1">
    <source>
        <dbReference type="ARBA" id="ARBA00004651"/>
    </source>
</evidence>
<feature type="transmembrane region" description="Helical" evidence="5">
    <location>
        <begin position="58"/>
        <end position="81"/>
    </location>
</feature>
<reference evidence="8 9" key="1">
    <citation type="submission" date="2018-06" db="EMBL/GenBank/DDBJ databases">
        <title>Genomic Encyclopedia of Archaeal and Bacterial Type Strains, Phase II (KMG-II): from individual species to whole genera.</title>
        <authorList>
            <person name="Goeker M."/>
        </authorList>
    </citation>
    <scope>NUCLEOTIDE SEQUENCE [LARGE SCALE GENOMIC DNA]</scope>
    <source>
        <strain evidence="8 9">DSM 23241</strain>
    </source>
</reference>
<dbReference type="GO" id="GO:0015421">
    <property type="term" value="F:ABC-type oligopeptide transporter activity"/>
    <property type="evidence" value="ECO:0007669"/>
    <property type="project" value="TreeGrafter"/>
</dbReference>
<dbReference type="Pfam" id="PF00664">
    <property type="entry name" value="ABC_membrane"/>
    <property type="match status" value="1"/>
</dbReference>
<dbReference type="OrthoDB" id="311344at2"/>
<comment type="subcellular location">
    <subcellularLocation>
        <location evidence="1">Cell membrane</location>
        <topology evidence="1">Multi-pass membrane protein</topology>
    </subcellularLocation>
</comment>
<name>A0A2W7RQB8_9BACT</name>
<accession>A0A2W7RQB8</accession>
<dbReference type="Proteomes" id="UP000249720">
    <property type="component" value="Unassembled WGS sequence"/>
</dbReference>
<dbReference type="Pfam" id="PF00005">
    <property type="entry name" value="ABC_tran"/>
    <property type="match status" value="1"/>
</dbReference>
<keyword evidence="4 5" id="KW-0472">Membrane</keyword>
<feature type="domain" description="ABC transmembrane type-1" evidence="7">
    <location>
        <begin position="32"/>
        <end position="309"/>
    </location>
</feature>
<dbReference type="RefSeq" id="WP_111296935.1">
    <property type="nucleotide sequence ID" value="NZ_QKZV01000009.1"/>
</dbReference>
<dbReference type="InterPro" id="IPR003439">
    <property type="entry name" value="ABC_transporter-like_ATP-bd"/>
</dbReference>
<evidence type="ECO:0000259" key="6">
    <source>
        <dbReference type="PROSITE" id="PS50893"/>
    </source>
</evidence>
<dbReference type="InterPro" id="IPR027417">
    <property type="entry name" value="P-loop_NTPase"/>
</dbReference>
<dbReference type="GO" id="GO:0005524">
    <property type="term" value="F:ATP binding"/>
    <property type="evidence" value="ECO:0007669"/>
    <property type="project" value="InterPro"/>
</dbReference>